<comment type="catalytic activity">
    <reaction evidence="5 7">
        <text>2 superoxide + 2 H(+) = H2O2 + O2</text>
        <dbReference type="Rhea" id="RHEA:20696"/>
        <dbReference type="ChEBI" id="CHEBI:15378"/>
        <dbReference type="ChEBI" id="CHEBI:15379"/>
        <dbReference type="ChEBI" id="CHEBI:16240"/>
        <dbReference type="ChEBI" id="CHEBI:18421"/>
        <dbReference type="EC" id="1.15.1.1"/>
    </reaction>
</comment>
<proteinExistence type="inferred from homology"/>
<feature type="binding site" evidence="6">
    <location>
        <position position="78"/>
    </location>
    <ligand>
        <name>Mn(2+)</name>
        <dbReference type="ChEBI" id="CHEBI:29035"/>
    </ligand>
</feature>
<sequence>MLAVEATLPPLPYEYNALEPFISAEIMTLHHSKHHQTYINNLNAASKASVEAEKNGDLQKVLELQSAIKFNGGSHMNHSLFWKIMAPPSQGGGKLEDGQLKQAIEKEYGDIETFKTKFNSASAAIQGSGWCWLGLSKTGNLDIVTTKDQDPLLSHHAILGSDIWEHSWYLQYRNDKATYFKQWWNVVNWKEAENRYNEAKKASL</sequence>
<comment type="similarity">
    <text evidence="1 7">Belongs to the iron/manganese superoxide dismutase family.</text>
</comment>
<keyword evidence="2 6" id="KW-0479">Metal-binding</keyword>
<dbReference type="Proteomes" id="UP001217582">
    <property type="component" value="Chromosome 3"/>
</dbReference>
<dbReference type="Gene3D" id="1.10.287.990">
    <property type="entry name" value="Fe,Mn superoxide dismutase (SOD) domain"/>
    <property type="match status" value="1"/>
</dbReference>
<dbReference type="Gene3D" id="3.55.40.20">
    <property type="entry name" value="Iron/manganese superoxide dismutase, C-terminal domain"/>
    <property type="match status" value="1"/>
</dbReference>
<dbReference type="GO" id="GO:0005739">
    <property type="term" value="C:mitochondrion"/>
    <property type="evidence" value="ECO:0007669"/>
    <property type="project" value="TreeGrafter"/>
</dbReference>
<evidence type="ECO:0000313" key="10">
    <source>
        <dbReference type="EMBL" id="WFD15574.1"/>
    </source>
</evidence>
<dbReference type="InterPro" id="IPR050265">
    <property type="entry name" value="Fe/Mn_Superoxide_Dismutase"/>
</dbReference>
<evidence type="ECO:0000256" key="3">
    <source>
        <dbReference type="ARBA" id="ARBA00022862"/>
    </source>
</evidence>
<dbReference type="SUPFAM" id="SSF46609">
    <property type="entry name" value="Fe,Mn superoxide dismutase (SOD), N-terminal domain"/>
    <property type="match status" value="1"/>
</dbReference>
<dbReference type="AlphaFoldDB" id="A0AAJ5Z483"/>
<dbReference type="InterPro" id="IPR036324">
    <property type="entry name" value="Mn/Fe_SOD_N_sf"/>
</dbReference>
<evidence type="ECO:0000256" key="5">
    <source>
        <dbReference type="ARBA" id="ARBA00049204"/>
    </source>
</evidence>
<dbReference type="EC" id="1.15.1.1" evidence="7"/>
<dbReference type="PANTHER" id="PTHR11404:SF6">
    <property type="entry name" value="SUPEROXIDE DISMUTASE [MN], MITOCHONDRIAL"/>
    <property type="match status" value="1"/>
</dbReference>
<dbReference type="InterPro" id="IPR019831">
    <property type="entry name" value="Mn/Fe_SOD_N"/>
</dbReference>
<dbReference type="InterPro" id="IPR036314">
    <property type="entry name" value="SOD_C_sf"/>
</dbReference>
<keyword evidence="3" id="KW-0049">Antioxidant</keyword>
<keyword evidence="4 7" id="KW-0560">Oxidoreductase</keyword>
<protein>
    <recommendedName>
        <fullName evidence="7">Superoxide dismutase</fullName>
        <ecNumber evidence="7">1.15.1.1</ecNumber>
    </recommendedName>
</protein>
<feature type="binding site" evidence="6">
    <location>
        <position position="162"/>
    </location>
    <ligand>
        <name>Mn(2+)</name>
        <dbReference type="ChEBI" id="CHEBI:29035"/>
    </ligand>
</feature>
<feature type="binding site" evidence="6">
    <location>
        <position position="166"/>
    </location>
    <ligand>
        <name>Mn(2+)</name>
        <dbReference type="ChEBI" id="CHEBI:29035"/>
    </ligand>
</feature>
<dbReference type="FunFam" id="1.10.287.990:FF:000001">
    <property type="entry name" value="Superoxide dismutase"/>
    <property type="match status" value="1"/>
</dbReference>
<dbReference type="InterPro" id="IPR019832">
    <property type="entry name" value="Mn/Fe_SOD_C"/>
</dbReference>
<dbReference type="Pfam" id="PF00081">
    <property type="entry name" value="Sod_Fe_N"/>
    <property type="match status" value="1"/>
</dbReference>
<accession>A0AAJ5Z483</accession>
<evidence type="ECO:0000256" key="4">
    <source>
        <dbReference type="ARBA" id="ARBA00023002"/>
    </source>
</evidence>
<comment type="function">
    <text evidence="7">Destroys radicals which are normally produced within the cells and which are toxic to biological systems.</text>
</comment>
<dbReference type="PANTHER" id="PTHR11404">
    <property type="entry name" value="SUPEROXIDE DISMUTASE 2"/>
    <property type="match status" value="1"/>
</dbReference>
<gene>
    <name evidence="10" type="ORF">MARU1_001596</name>
</gene>
<dbReference type="EMBL" id="CP119918">
    <property type="protein sequence ID" value="WFD15574.1"/>
    <property type="molecule type" value="Genomic_DNA"/>
</dbReference>
<dbReference type="PIRSF" id="PIRSF000349">
    <property type="entry name" value="SODismutase"/>
    <property type="match status" value="1"/>
</dbReference>
<keyword evidence="11" id="KW-1185">Reference proteome</keyword>
<evidence type="ECO:0000313" key="11">
    <source>
        <dbReference type="Proteomes" id="UP001217582"/>
    </source>
</evidence>
<feature type="binding site" evidence="6">
    <location>
        <position position="30"/>
    </location>
    <ligand>
        <name>Mn(2+)</name>
        <dbReference type="ChEBI" id="CHEBI:29035"/>
    </ligand>
</feature>
<evidence type="ECO:0000256" key="1">
    <source>
        <dbReference type="ARBA" id="ARBA00008714"/>
    </source>
</evidence>
<dbReference type="Pfam" id="PF02777">
    <property type="entry name" value="Sod_Fe_C"/>
    <property type="match status" value="1"/>
</dbReference>
<reference evidence="10 11" key="1">
    <citation type="submission" date="2023-03" db="EMBL/GenBank/DDBJ databases">
        <title>Mating type loci evolution in Malassezia.</title>
        <authorList>
            <person name="Coelho M.A."/>
        </authorList>
    </citation>
    <scope>NUCLEOTIDE SEQUENCE [LARGE SCALE GENOMIC DNA]</scope>
    <source>
        <strain evidence="10 11">CBS 13387</strain>
    </source>
</reference>
<dbReference type="FunFam" id="3.55.40.20:FF:000004">
    <property type="entry name" value="Superoxide dismutase [Fe]"/>
    <property type="match status" value="1"/>
</dbReference>
<evidence type="ECO:0000259" key="8">
    <source>
        <dbReference type="Pfam" id="PF00081"/>
    </source>
</evidence>
<evidence type="ECO:0000256" key="6">
    <source>
        <dbReference type="PIRSR" id="PIRSR000349-1"/>
    </source>
</evidence>
<evidence type="ECO:0000256" key="7">
    <source>
        <dbReference type="RuleBase" id="RU000414"/>
    </source>
</evidence>
<feature type="domain" description="Manganese/iron superoxide dismutase C-terminal" evidence="9">
    <location>
        <begin position="97"/>
        <end position="195"/>
    </location>
</feature>
<dbReference type="PRINTS" id="PR01703">
    <property type="entry name" value="MNSODISMTASE"/>
</dbReference>
<dbReference type="GO" id="GO:0004784">
    <property type="term" value="F:superoxide dismutase activity"/>
    <property type="evidence" value="ECO:0007669"/>
    <property type="project" value="UniProtKB-EC"/>
</dbReference>
<organism evidence="10 11">
    <name type="scientific">Malassezia arunalokei</name>
    <dbReference type="NCBI Taxonomy" id="1514897"/>
    <lineage>
        <taxon>Eukaryota</taxon>
        <taxon>Fungi</taxon>
        <taxon>Dikarya</taxon>
        <taxon>Basidiomycota</taxon>
        <taxon>Ustilaginomycotina</taxon>
        <taxon>Malasseziomycetes</taxon>
        <taxon>Malasseziales</taxon>
        <taxon>Malasseziaceae</taxon>
        <taxon>Malassezia</taxon>
    </lineage>
</organism>
<feature type="domain" description="Manganese/iron superoxide dismutase N-terminal" evidence="8">
    <location>
        <begin position="7"/>
        <end position="86"/>
    </location>
</feature>
<dbReference type="InterPro" id="IPR001189">
    <property type="entry name" value="Mn/Fe_SOD"/>
</dbReference>
<evidence type="ECO:0000259" key="9">
    <source>
        <dbReference type="Pfam" id="PF02777"/>
    </source>
</evidence>
<evidence type="ECO:0000256" key="2">
    <source>
        <dbReference type="ARBA" id="ARBA00022723"/>
    </source>
</evidence>
<dbReference type="SUPFAM" id="SSF54719">
    <property type="entry name" value="Fe,Mn superoxide dismutase (SOD), C-terminal domain"/>
    <property type="match status" value="1"/>
</dbReference>
<dbReference type="GO" id="GO:0030145">
    <property type="term" value="F:manganese ion binding"/>
    <property type="evidence" value="ECO:0007669"/>
    <property type="project" value="TreeGrafter"/>
</dbReference>
<name>A0AAJ5Z483_9BASI</name>